<dbReference type="EMBL" id="WHPC01000004">
    <property type="protein sequence ID" value="MPV35900.1"/>
    <property type="molecule type" value="Genomic_DNA"/>
</dbReference>
<name>A0A6N7ED38_9MICO</name>
<feature type="region of interest" description="Disordered" evidence="5">
    <location>
        <begin position="105"/>
        <end position="140"/>
    </location>
</feature>
<dbReference type="Pfam" id="PF00877">
    <property type="entry name" value="NLPC_P60"/>
    <property type="match status" value="1"/>
</dbReference>
<comment type="similarity">
    <text evidence="1">Belongs to the peptidase C40 family.</text>
</comment>
<evidence type="ECO:0000256" key="4">
    <source>
        <dbReference type="ARBA" id="ARBA00022807"/>
    </source>
</evidence>
<dbReference type="PANTHER" id="PTHR47053:SF1">
    <property type="entry name" value="MUREIN DD-ENDOPEPTIDASE MEPH-RELATED"/>
    <property type="match status" value="1"/>
</dbReference>
<evidence type="ECO:0000313" key="8">
    <source>
        <dbReference type="Proteomes" id="UP000437709"/>
    </source>
</evidence>
<dbReference type="InterPro" id="IPR051202">
    <property type="entry name" value="Peptidase_C40"/>
</dbReference>
<reference evidence="7 8" key="1">
    <citation type="submission" date="2019-10" db="EMBL/GenBank/DDBJ databases">
        <title>Georgenia wutianyii sp. nov. and Georgenia yuyongxinii sp. nov. isolated from plateau pika (Ochotona curzoniae) in the Qinghai-Tibet plateau of China.</title>
        <authorList>
            <person name="Tian Z."/>
        </authorList>
    </citation>
    <scope>NUCLEOTIDE SEQUENCE [LARGE SCALE GENOMIC DNA]</scope>
    <source>
        <strain evidence="7 8">JCM 19765</strain>
    </source>
</reference>
<dbReference type="GO" id="GO:0008234">
    <property type="term" value="F:cysteine-type peptidase activity"/>
    <property type="evidence" value="ECO:0007669"/>
    <property type="project" value="UniProtKB-KW"/>
</dbReference>
<evidence type="ECO:0000259" key="6">
    <source>
        <dbReference type="PROSITE" id="PS51935"/>
    </source>
</evidence>
<dbReference type="PANTHER" id="PTHR47053">
    <property type="entry name" value="MUREIN DD-ENDOPEPTIDASE MEPH-RELATED"/>
    <property type="match status" value="1"/>
</dbReference>
<organism evidence="7 8">
    <name type="scientific">Georgenia subflava</name>
    <dbReference type="NCBI Taxonomy" id="1622177"/>
    <lineage>
        <taxon>Bacteria</taxon>
        <taxon>Bacillati</taxon>
        <taxon>Actinomycetota</taxon>
        <taxon>Actinomycetes</taxon>
        <taxon>Micrococcales</taxon>
        <taxon>Bogoriellaceae</taxon>
        <taxon>Georgenia</taxon>
    </lineage>
</organism>
<evidence type="ECO:0000256" key="1">
    <source>
        <dbReference type="ARBA" id="ARBA00007074"/>
    </source>
</evidence>
<dbReference type="RefSeq" id="WP_152194096.1">
    <property type="nucleotide sequence ID" value="NZ_VUKD01000001.1"/>
</dbReference>
<gene>
    <name evidence="7" type="ORF">GB881_02335</name>
</gene>
<evidence type="ECO:0000256" key="5">
    <source>
        <dbReference type="SAM" id="MobiDB-lite"/>
    </source>
</evidence>
<evidence type="ECO:0000313" key="7">
    <source>
        <dbReference type="EMBL" id="MPV35900.1"/>
    </source>
</evidence>
<evidence type="ECO:0000256" key="2">
    <source>
        <dbReference type="ARBA" id="ARBA00022670"/>
    </source>
</evidence>
<keyword evidence="8" id="KW-1185">Reference proteome</keyword>
<evidence type="ECO:0000256" key="3">
    <source>
        <dbReference type="ARBA" id="ARBA00022801"/>
    </source>
</evidence>
<feature type="domain" description="NlpC/P60" evidence="6">
    <location>
        <begin position="151"/>
        <end position="263"/>
    </location>
</feature>
<dbReference type="Proteomes" id="UP000437709">
    <property type="component" value="Unassembled WGS sequence"/>
</dbReference>
<dbReference type="InterPro" id="IPR038765">
    <property type="entry name" value="Papain-like_cys_pep_sf"/>
</dbReference>
<protein>
    <submittedName>
        <fullName evidence="7">Glycoside hydrolase</fullName>
    </submittedName>
</protein>
<dbReference type="InterPro" id="IPR000064">
    <property type="entry name" value="NLP_P60_dom"/>
</dbReference>
<dbReference type="Gene3D" id="3.90.1720.10">
    <property type="entry name" value="endopeptidase domain like (from Nostoc punctiforme)"/>
    <property type="match status" value="1"/>
</dbReference>
<dbReference type="OrthoDB" id="9815778at2"/>
<keyword evidence="4" id="KW-0788">Thiol protease</keyword>
<dbReference type="GO" id="GO:0006508">
    <property type="term" value="P:proteolysis"/>
    <property type="evidence" value="ECO:0007669"/>
    <property type="project" value="UniProtKB-KW"/>
</dbReference>
<accession>A0A6N7ED38</accession>
<keyword evidence="3 7" id="KW-0378">Hydrolase</keyword>
<sequence>MTTSTTLGGRHRAARRPNTPLSILLTSSPSARRGLMTVATSGLVLTMAATTATAAPDSSTTALPEVDVTSLTDAARNALVTTPTVTVPADVEWSVDAVASDVEVSAAPEPEPAPVVTEQVDRSQQAASRAGTREAPAQTATAAAPAAVSASTSGSAIVNYARQFQGTPYMWGGTTPAGFDCAGFTWYVFKNFGINLPLSSAGQQSVGTRVSAAEARPGDLVVWPGHVGIYTGNGNYISALNPSMPLSEAPISAHSSSWSFRRV</sequence>
<dbReference type="SUPFAM" id="SSF54001">
    <property type="entry name" value="Cysteine proteinases"/>
    <property type="match status" value="1"/>
</dbReference>
<dbReference type="AlphaFoldDB" id="A0A6N7ED38"/>
<proteinExistence type="inferred from homology"/>
<comment type="caution">
    <text evidence="7">The sequence shown here is derived from an EMBL/GenBank/DDBJ whole genome shotgun (WGS) entry which is preliminary data.</text>
</comment>
<feature type="compositionally biased region" description="Low complexity" evidence="5">
    <location>
        <begin position="105"/>
        <end position="118"/>
    </location>
</feature>
<keyword evidence="2" id="KW-0645">Protease</keyword>
<dbReference type="PROSITE" id="PS51935">
    <property type="entry name" value="NLPC_P60"/>
    <property type="match status" value="1"/>
</dbReference>